<protein>
    <submittedName>
        <fullName evidence="2">Type IV secretory pathway VirD2 relaxase</fullName>
    </submittedName>
</protein>
<dbReference type="Proteomes" id="UP000697472">
    <property type="component" value="Unassembled WGS sequence"/>
</dbReference>
<feature type="domain" description="MobA/VirD2-like nuclease" evidence="1">
    <location>
        <begin position="61"/>
        <end position="165"/>
    </location>
</feature>
<proteinExistence type="predicted"/>
<evidence type="ECO:0000313" key="2">
    <source>
        <dbReference type="EMBL" id="MBM7642063.1"/>
    </source>
</evidence>
<evidence type="ECO:0000313" key="3">
    <source>
        <dbReference type="Proteomes" id="UP000697472"/>
    </source>
</evidence>
<sequence>MVITKHYPIYGTKHRRRLIKYILNPDKTNQFKLLSDYGISHYLDFPIWEDLVEMYHSNCLNNDKLYERRGQYVEHLKKNIHAHHLIQSFSPDDPLSLEEIHRIGHEVAMELTGGQFKFIVTTHIDRSHVHNHIMINAIDQNSFKKFVWNKKMYQNFKHISDRISKIAGAKIIEPNRYSHKQFEAYKRSNWGYELKQRLYFLMENSKNYEDFFRESKGAAYQDGF</sequence>
<name>A0ABS2PPU6_9STRE</name>
<accession>A0ABS2PPU6</accession>
<reference evidence="2 3" key="1">
    <citation type="submission" date="2021-01" db="EMBL/GenBank/DDBJ databases">
        <title>Genomic Encyclopedia of Type Strains, Phase IV (KMG-IV): sequencing the most valuable type-strain genomes for metagenomic binning, comparative biology and taxonomic classification.</title>
        <authorList>
            <person name="Goeker M."/>
        </authorList>
    </citation>
    <scope>NUCLEOTIDE SEQUENCE [LARGE SCALE GENOMIC DNA]</scope>
    <source>
        <strain evidence="2 3">DSM 27382</strain>
    </source>
</reference>
<comment type="caution">
    <text evidence="2">The sequence shown here is derived from an EMBL/GenBank/DDBJ whole genome shotgun (WGS) entry which is preliminary data.</text>
</comment>
<dbReference type="Pfam" id="PF03432">
    <property type="entry name" value="Relaxase"/>
    <property type="match status" value="1"/>
</dbReference>
<dbReference type="EMBL" id="JAFBEH010000004">
    <property type="protein sequence ID" value="MBM7642063.1"/>
    <property type="molecule type" value="Genomic_DNA"/>
</dbReference>
<evidence type="ECO:0000259" key="1">
    <source>
        <dbReference type="Pfam" id="PF03432"/>
    </source>
</evidence>
<gene>
    <name evidence="2" type="ORF">JOC28_000355</name>
</gene>
<dbReference type="InterPro" id="IPR005094">
    <property type="entry name" value="Endonuclease_MobA/VirD2"/>
</dbReference>
<keyword evidence="3" id="KW-1185">Reference proteome</keyword>
<organism evidence="2 3">
    <name type="scientific">Streptococcus loxodontisalivarius</name>
    <dbReference type="NCBI Taxonomy" id="1349415"/>
    <lineage>
        <taxon>Bacteria</taxon>
        <taxon>Bacillati</taxon>
        <taxon>Bacillota</taxon>
        <taxon>Bacilli</taxon>
        <taxon>Lactobacillales</taxon>
        <taxon>Streptococcaceae</taxon>
        <taxon>Streptococcus</taxon>
    </lineage>
</organism>